<dbReference type="Gene3D" id="6.20.240.60">
    <property type="match status" value="1"/>
</dbReference>
<evidence type="ECO:0000256" key="6">
    <source>
        <dbReference type="ARBA" id="ARBA00022969"/>
    </source>
</evidence>
<keyword evidence="5" id="KW-0378">Hydrolase</keyword>
<evidence type="ECO:0000256" key="8">
    <source>
        <dbReference type="NCBIfam" id="TIGR02869"/>
    </source>
</evidence>
<evidence type="ECO:0000259" key="9">
    <source>
        <dbReference type="Pfam" id="PF01471"/>
    </source>
</evidence>
<reference evidence="12" key="1">
    <citation type="submission" date="2016-11" db="EMBL/GenBank/DDBJ databases">
        <authorList>
            <person name="Varghese N."/>
            <person name="Submissions S."/>
        </authorList>
    </citation>
    <scope>NUCLEOTIDE SEQUENCE [LARGE SCALE GENOMIC DNA]</scope>
    <source>
        <strain evidence="12">DSM 10349</strain>
    </source>
</reference>
<dbReference type="AlphaFoldDB" id="A0A1M6T0X4"/>
<evidence type="ECO:0000256" key="5">
    <source>
        <dbReference type="ARBA" id="ARBA00022801"/>
    </source>
</evidence>
<dbReference type="GO" id="GO:0071555">
    <property type="term" value="P:cell wall organization"/>
    <property type="evidence" value="ECO:0007669"/>
    <property type="project" value="UniProtKB-KW"/>
</dbReference>
<dbReference type="InterPro" id="IPR002477">
    <property type="entry name" value="Peptidoglycan-bd-like"/>
</dbReference>
<evidence type="ECO:0000256" key="3">
    <source>
        <dbReference type="ARBA" id="ARBA00022544"/>
    </source>
</evidence>
<feature type="domain" description="Cell wall hydrolase SleB" evidence="10">
    <location>
        <begin position="141"/>
        <end position="238"/>
    </location>
</feature>
<comment type="similarity">
    <text evidence="1">Belongs to the SleB family.</text>
</comment>
<sequence length="239" mass="26117">MTWSDHTNRKWKIGISIASLVVFFFACFLLCNPAYAEDTTLYWGSSGSKVRAVQQKLKDWGYYKGDVDGYYSGNTAAAVRKFQARHGIAVDGVVGTSTRIALGLETIPKKVTYTTSSNGFVSNQDSVNLLARVIMGEAADEPYAGKVAVGAVMLNRSRNSQFPNTLAGVVYQPHAFESVTNGQYNRTLDPEAIRAAQDALSGYDPTGGCLFFWNPSKPVSAWIWSRAVVTQIGNHVFAH</sequence>
<keyword evidence="3" id="KW-0309">Germination</keyword>
<dbReference type="OrthoDB" id="9785345at2"/>
<dbReference type="NCBIfam" id="TIGR02869">
    <property type="entry name" value="spore_SleB"/>
    <property type="match status" value="1"/>
</dbReference>
<dbReference type="GO" id="GO:0009847">
    <property type="term" value="P:spore germination"/>
    <property type="evidence" value="ECO:0007669"/>
    <property type="project" value="UniProtKB-UniRule"/>
</dbReference>
<evidence type="ECO:0000256" key="4">
    <source>
        <dbReference type="ARBA" id="ARBA00022729"/>
    </source>
</evidence>
<evidence type="ECO:0000256" key="2">
    <source>
        <dbReference type="ARBA" id="ARBA00018364"/>
    </source>
</evidence>
<keyword evidence="7" id="KW-0961">Cell wall biogenesis/degradation</keyword>
<dbReference type="Pfam" id="PF07486">
    <property type="entry name" value="Hydrolase_2"/>
    <property type="match status" value="1"/>
</dbReference>
<evidence type="ECO:0000259" key="10">
    <source>
        <dbReference type="Pfam" id="PF07486"/>
    </source>
</evidence>
<dbReference type="STRING" id="1121421.SAMN02745123_02103"/>
<dbReference type="Proteomes" id="UP000183997">
    <property type="component" value="Unassembled WGS sequence"/>
</dbReference>
<dbReference type="InterPro" id="IPR014224">
    <property type="entry name" value="Spore_cortex_SleB"/>
</dbReference>
<dbReference type="InterPro" id="IPR042047">
    <property type="entry name" value="SleB_dom1"/>
</dbReference>
<dbReference type="RefSeq" id="WP_072913999.1">
    <property type="nucleotide sequence ID" value="NZ_FRAR01000015.1"/>
</dbReference>
<evidence type="ECO:0000256" key="1">
    <source>
        <dbReference type="ARBA" id="ARBA00007010"/>
    </source>
</evidence>
<evidence type="ECO:0000313" key="12">
    <source>
        <dbReference type="Proteomes" id="UP000183997"/>
    </source>
</evidence>
<dbReference type="SUPFAM" id="SSF47090">
    <property type="entry name" value="PGBD-like"/>
    <property type="match status" value="1"/>
</dbReference>
<proteinExistence type="inferred from homology"/>
<dbReference type="Pfam" id="PF01471">
    <property type="entry name" value="PG_binding_1"/>
    <property type="match status" value="1"/>
</dbReference>
<keyword evidence="6" id="KW-0749">Sporulation</keyword>
<dbReference type="EMBL" id="FRAR01000015">
    <property type="protein sequence ID" value="SHK50559.1"/>
    <property type="molecule type" value="Genomic_DNA"/>
</dbReference>
<gene>
    <name evidence="11" type="ORF">SAMN02745123_02103</name>
</gene>
<keyword evidence="4" id="KW-0732">Signal</keyword>
<dbReference type="Gene3D" id="1.10.101.10">
    <property type="entry name" value="PGBD-like superfamily/PGBD"/>
    <property type="match status" value="1"/>
</dbReference>
<feature type="domain" description="Peptidoglycan binding-like" evidence="9">
    <location>
        <begin position="46"/>
        <end position="102"/>
    </location>
</feature>
<name>A0A1M6T0X4_9FIRM</name>
<dbReference type="InterPro" id="IPR036365">
    <property type="entry name" value="PGBD-like_sf"/>
</dbReference>
<evidence type="ECO:0000256" key="7">
    <source>
        <dbReference type="ARBA" id="ARBA00023316"/>
    </source>
</evidence>
<dbReference type="InterPro" id="IPR036366">
    <property type="entry name" value="PGBDSf"/>
</dbReference>
<evidence type="ECO:0000313" key="11">
    <source>
        <dbReference type="EMBL" id="SHK50559.1"/>
    </source>
</evidence>
<keyword evidence="12" id="KW-1185">Reference proteome</keyword>
<dbReference type="InterPro" id="IPR011105">
    <property type="entry name" value="Cell_wall_hydrolase_SleB"/>
</dbReference>
<accession>A0A1M6T0X4</accession>
<organism evidence="11 12">
    <name type="scientific">Desulforamulus aeronauticus DSM 10349</name>
    <dbReference type="NCBI Taxonomy" id="1121421"/>
    <lineage>
        <taxon>Bacteria</taxon>
        <taxon>Bacillati</taxon>
        <taxon>Bacillota</taxon>
        <taxon>Clostridia</taxon>
        <taxon>Eubacteriales</taxon>
        <taxon>Peptococcaceae</taxon>
        <taxon>Desulforamulus</taxon>
    </lineage>
</organism>
<dbReference type="Gene3D" id="1.10.10.2520">
    <property type="entry name" value="Cell wall hydrolase SleB, domain 1"/>
    <property type="match status" value="1"/>
</dbReference>
<dbReference type="GO" id="GO:0030435">
    <property type="term" value="P:sporulation resulting in formation of a cellular spore"/>
    <property type="evidence" value="ECO:0007669"/>
    <property type="project" value="UniProtKB-KW"/>
</dbReference>
<protein>
    <recommendedName>
        <fullName evidence="2 8">Spore cortex-lytic enzyme</fullName>
    </recommendedName>
</protein>
<dbReference type="GO" id="GO:0016787">
    <property type="term" value="F:hydrolase activity"/>
    <property type="evidence" value="ECO:0007669"/>
    <property type="project" value="UniProtKB-KW"/>
</dbReference>